<reference evidence="1 2" key="1">
    <citation type="journal article" date="2021" name="Elife">
        <title>Chloroplast acquisition without the gene transfer in kleptoplastic sea slugs, Plakobranchus ocellatus.</title>
        <authorList>
            <person name="Maeda T."/>
            <person name="Takahashi S."/>
            <person name="Yoshida T."/>
            <person name="Shimamura S."/>
            <person name="Takaki Y."/>
            <person name="Nagai Y."/>
            <person name="Toyoda A."/>
            <person name="Suzuki Y."/>
            <person name="Arimoto A."/>
            <person name="Ishii H."/>
            <person name="Satoh N."/>
            <person name="Nishiyama T."/>
            <person name="Hasebe M."/>
            <person name="Maruyama T."/>
            <person name="Minagawa J."/>
            <person name="Obokata J."/>
            <person name="Shigenobu S."/>
        </authorList>
    </citation>
    <scope>NUCLEOTIDE SEQUENCE [LARGE SCALE GENOMIC DNA]</scope>
</reference>
<evidence type="ECO:0000313" key="2">
    <source>
        <dbReference type="Proteomes" id="UP000735302"/>
    </source>
</evidence>
<name>A0AAV3YX26_9GAST</name>
<proteinExistence type="predicted"/>
<dbReference type="AlphaFoldDB" id="A0AAV3YX26"/>
<comment type="caution">
    <text evidence="1">The sequence shown here is derived from an EMBL/GenBank/DDBJ whole genome shotgun (WGS) entry which is preliminary data.</text>
</comment>
<dbReference type="Proteomes" id="UP000735302">
    <property type="component" value="Unassembled WGS sequence"/>
</dbReference>
<organism evidence="1 2">
    <name type="scientific">Plakobranchus ocellatus</name>
    <dbReference type="NCBI Taxonomy" id="259542"/>
    <lineage>
        <taxon>Eukaryota</taxon>
        <taxon>Metazoa</taxon>
        <taxon>Spiralia</taxon>
        <taxon>Lophotrochozoa</taxon>
        <taxon>Mollusca</taxon>
        <taxon>Gastropoda</taxon>
        <taxon>Heterobranchia</taxon>
        <taxon>Euthyneura</taxon>
        <taxon>Panpulmonata</taxon>
        <taxon>Sacoglossa</taxon>
        <taxon>Placobranchoidea</taxon>
        <taxon>Plakobranchidae</taxon>
        <taxon>Plakobranchus</taxon>
    </lineage>
</organism>
<gene>
    <name evidence="1" type="ORF">PoB_001277900</name>
</gene>
<sequence>MTLETLHSVKLTTAWLKKVLLSPAHCTVVWSVGGTVGSESALRSTVTFLSWARAPRYEPRYRRLDLSEGLKA</sequence>
<evidence type="ECO:0000313" key="1">
    <source>
        <dbReference type="EMBL" id="GFN86273.1"/>
    </source>
</evidence>
<protein>
    <submittedName>
        <fullName evidence="1">Uncharacterized protein</fullName>
    </submittedName>
</protein>
<dbReference type="EMBL" id="BLXT01001503">
    <property type="protein sequence ID" value="GFN86273.1"/>
    <property type="molecule type" value="Genomic_DNA"/>
</dbReference>
<accession>A0AAV3YX26</accession>
<keyword evidence="2" id="KW-1185">Reference proteome</keyword>